<dbReference type="SUPFAM" id="SSF49842">
    <property type="entry name" value="TNF-like"/>
    <property type="match status" value="1"/>
</dbReference>
<comment type="caution">
    <text evidence="1">The sequence shown here is derived from an EMBL/GenBank/DDBJ whole genome shotgun (WGS) entry which is preliminary data.</text>
</comment>
<dbReference type="AlphaFoldDB" id="A0AAV7T7M6"/>
<keyword evidence="2" id="KW-1185">Reference proteome</keyword>
<accession>A0AAV7T7M6</accession>
<proteinExistence type="predicted"/>
<evidence type="ECO:0000313" key="1">
    <source>
        <dbReference type="EMBL" id="KAJ1172266.1"/>
    </source>
</evidence>
<name>A0AAV7T7M6_PLEWA</name>
<protein>
    <submittedName>
        <fullName evidence="1">Uncharacterized protein</fullName>
    </submittedName>
</protein>
<evidence type="ECO:0000313" key="2">
    <source>
        <dbReference type="Proteomes" id="UP001066276"/>
    </source>
</evidence>
<dbReference type="InterPro" id="IPR008983">
    <property type="entry name" value="Tumour_necrosis_fac-like_dom"/>
</dbReference>
<dbReference type="EMBL" id="JANPWB010000007">
    <property type="protein sequence ID" value="KAJ1172266.1"/>
    <property type="molecule type" value="Genomic_DNA"/>
</dbReference>
<sequence>MLLEKKEDPLYTEIELFKGSDSDRGKPLTLMWRFGKRNIENNSVIITKDGCYLLCLRGSLESEGDKAAVEVHSKSNGGPAVLIFEGQMTNREMNLLTLQRLLKGDTMYVTVTGDSTVKLLNLSLKLTFLSEIPFDEGDPTPQ</sequence>
<dbReference type="Gene3D" id="2.60.120.40">
    <property type="match status" value="1"/>
</dbReference>
<organism evidence="1 2">
    <name type="scientific">Pleurodeles waltl</name>
    <name type="common">Iberian ribbed newt</name>
    <dbReference type="NCBI Taxonomy" id="8319"/>
    <lineage>
        <taxon>Eukaryota</taxon>
        <taxon>Metazoa</taxon>
        <taxon>Chordata</taxon>
        <taxon>Craniata</taxon>
        <taxon>Vertebrata</taxon>
        <taxon>Euteleostomi</taxon>
        <taxon>Amphibia</taxon>
        <taxon>Batrachia</taxon>
        <taxon>Caudata</taxon>
        <taxon>Salamandroidea</taxon>
        <taxon>Salamandridae</taxon>
        <taxon>Pleurodelinae</taxon>
        <taxon>Pleurodeles</taxon>
    </lineage>
</organism>
<gene>
    <name evidence="1" type="ORF">NDU88_004113</name>
</gene>
<dbReference type="Proteomes" id="UP001066276">
    <property type="component" value="Chromosome 4_1"/>
</dbReference>
<reference evidence="1" key="1">
    <citation type="journal article" date="2022" name="bioRxiv">
        <title>Sequencing and chromosome-scale assembly of the giantPleurodeles waltlgenome.</title>
        <authorList>
            <person name="Brown T."/>
            <person name="Elewa A."/>
            <person name="Iarovenko S."/>
            <person name="Subramanian E."/>
            <person name="Araus A.J."/>
            <person name="Petzold A."/>
            <person name="Susuki M."/>
            <person name="Suzuki K.-i.T."/>
            <person name="Hayashi T."/>
            <person name="Toyoda A."/>
            <person name="Oliveira C."/>
            <person name="Osipova E."/>
            <person name="Leigh N.D."/>
            <person name="Simon A."/>
            <person name="Yun M.H."/>
        </authorList>
    </citation>
    <scope>NUCLEOTIDE SEQUENCE</scope>
    <source>
        <strain evidence="1">20211129_DDA</strain>
        <tissue evidence="1">Liver</tissue>
    </source>
</reference>